<accession>A0A0D3EM19</accession>
<keyword evidence="5" id="KW-0472">Membrane</keyword>
<evidence type="ECO:0000313" key="8">
    <source>
        <dbReference type="Proteomes" id="UP000026960"/>
    </source>
</evidence>
<sequence length="304" mass="32459">MLVPKRSRNSKKANSACPKRSRNSKKLSFGIGAIQARCTEGVVPAELQRMMHRRTSSEIKLAMAGYFDANYEASEICKQLLTNIKNAQRNYLSMDSFLATISDSVGATDGTVAPLAAVRSNPDAATRSSFGRIHDRYSSILHAIKSSHGKVARKLKVVRAIRKVSRACLVMACGAAAATSVAVAGSGGGFPRLRREGHEPSPAVAWRGASEICKQLLTNIKNAQRNYLKAATPEEKKGRCGFIDLELIRAAATSDLVEDASNRAARRGGGGTVAFFLVLSISNSTCTLASSVSTTYSICLSSVT</sequence>
<evidence type="ECO:0000256" key="6">
    <source>
        <dbReference type="SAM" id="MobiDB-lite"/>
    </source>
</evidence>
<feature type="compositionally biased region" description="Basic residues" evidence="6">
    <location>
        <begin position="1"/>
        <end position="11"/>
    </location>
</feature>
<evidence type="ECO:0000256" key="1">
    <source>
        <dbReference type="ARBA" id="ARBA00004370"/>
    </source>
</evidence>
<keyword evidence="3" id="KW-0812">Transmembrane</keyword>
<comment type="subcellular location">
    <subcellularLocation>
        <location evidence="1">Membrane</location>
    </subcellularLocation>
</comment>
<name>A0A0D3EM19_9ORYZ</name>
<dbReference type="PANTHER" id="PTHR31113">
    <property type="entry name" value="UPF0496 PROTEIN 3-RELATED"/>
    <property type="match status" value="1"/>
</dbReference>
<dbReference type="GO" id="GO:0016020">
    <property type="term" value="C:membrane"/>
    <property type="evidence" value="ECO:0007669"/>
    <property type="project" value="UniProtKB-SubCell"/>
</dbReference>
<dbReference type="Proteomes" id="UP000026960">
    <property type="component" value="Chromosome 1"/>
</dbReference>
<reference evidence="7" key="1">
    <citation type="journal article" date="2009" name="Rice">
        <title>De Novo Next Generation Sequencing of Plant Genomes.</title>
        <authorList>
            <person name="Rounsley S."/>
            <person name="Marri P.R."/>
            <person name="Yu Y."/>
            <person name="He R."/>
            <person name="Sisneros N."/>
            <person name="Goicoechea J.L."/>
            <person name="Lee S.J."/>
            <person name="Angelova A."/>
            <person name="Kudrna D."/>
            <person name="Luo M."/>
            <person name="Affourtit J."/>
            <person name="Desany B."/>
            <person name="Knight J."/>
            <person name="Niazi F."/>
            <person name="Egholm M."/>
            <person name="Wing R.A."/>
        </authorList>
    </citation>
    <scope>NUCLEOTIDE SEQUENCE [LARGE SCALE GENOMIC DNA]</scope>
    <source>
        <strain evidence="7">cv. IRGC 105608</strain>
    </source>
</reference>
<evidence type="ECO:0000256" key="5">
    <source>
        <dbReference type="ARBA" id="ARBA00023136"/>
    </source>
</evidence>
<dbReference type="PaxDb" id="65489-OBART01G10270.1"/>
<protein>
    <submittedName>
        <fullName evidence="7">Uncharacterized protein</fullName>
    </submittedName>
</protein>
<keyword evidence="8" id="KW-1185">Reference proteome</keyword>
<keyword evidence="4" id="KW-1133">Transmembrane helix</keyword>
<dbReference type="STRING" id="65489.A0A0D3EM19"/>
<dbReference type="InterPro" id="IPR007749">
    <property type="entry name" value="DUF677"/>
</dbReference>
<evidence type="ECO:0000313" key="7">
    <source>
        <dbReference type="EnsemblPlants" id="OBART01G10270.1"/>
    </source>
</evidence>
<dbReference type="PANTHER" id="PTHR31113:SF2">
    <property type="entry name" value="OS04G0423200 PROTEIN"/>
    <property type="match status" value="1"/>
</dbReference>
<organism evidence="7">
    <name type="scientific">Oryza barthii</name>
    <dbReference type="NCBI Taxonomy" id="65489"/>
    <lineage>
        <taxon>Eukaryota</taxon>
        <taxon>Viridiplantae</taxon>
        <taxon>Streptophyta</taxon>
        <taxon>Embryophyta</taxon>
        <taxon>Tracheophyta</taxon>
        <taxon>Spermatophyta</taxon>
        <taxon>Magnoliopsida</taxon>
        <taxon>Liliopsida</taxon>
        <taxon>Poales</taxon>
        <taxon>Poaceae</taxon>
        <taxon>BOP clade</taxon>
        <taxon>Oryzoideae</taxon>
        <taxon>Oryzeae</taxon>
        <taxon>Oryzinae</taxon>
        <taxon>Oryza</taxon>
    </lineage>
</organism>
<feature type="region of interest" description="Disordered" evidence="6">
    <location>
        <begin position="1"/>
        <end position="23"/>
    </location>
</feature>
<proteinExistence type="inferred from homology"/>
<reference evidence="7" key="2">
    <citation type="submission" date="2015-03" db="UniProtKB">
        <authorList>
            <consortium name="EnsemblPlants"/>
        </authorList>
    </citation>
    <scope>IDENTIFICATION</scope>
</reference>
<evidence type="ECO:0000256" key="4">
    <source>
        <dbReference type="ARBA" id="ARBA00022989"/>
    </source>
</evidence>
<comment type="similarity">
    <text evidence="2">Belongs to the UPF0496 family.</text>
</comment>
<dbReference type="EnsemblPlants" id="OBART01G10270.1">
    <property type="protein sequence ID" value="OBART01G10270.1"/>
    <property type="gene ID" value="OBART01G10270"/>
</dbReference>
<dbReference type="Gramene" id="OBART01G10270.1">
    <property type="protein sequence ID" value="OBART01G10270.1"/>
    <property type="gene ID" value="OBART01G10270"/>
</dbReference>
<dbReference type="AlphaFoldDB" id="A0A0D3EM19"/>
<evidence type="ECO:0000256" key="3">
    <source>
        <dbReference type="ARBA" id="ARBA00022692"/>
    </source>
</evidence>
<evidence type="ECO:0000256" key="2">
    <source>
        <dbReference type="ARBA" id="ARBA00009074"/>
    </source>
</evidence>
<dbReference type="HOGENOM" id="CLU_916371_0_0_1"/>